<dbReference type="AlphaFoldDB" id="A0A8X6X4I4"/>
<dbReference type="Proteomes" id="UP000886998">
    <property type="component" value="Unassembled WGS sequence"/>
</dbReference>
<protein>
    <submittedName>
        <fullName evidence="1">Uncharacterized protein</fullName>
    </submittedName>
</protein>
<keyword evidence="2" id="KW-1185">Reference proteome</keyword>
<proteinExistence type="predicted"/>
<name>A0A8X6X4I4_9ARAC</name>
<comment type="caution">
    <text evidence="1">The sequence shown here is derived from an EMBL/GenBank/DDBJ whole genome shotgun (WGS) entry which is preliminary data.</text>
</comment>
<gene>
    <name evidence="1" type="ORF">TNIN_180591</name>
</gene>
<dbReference type="EMBL" id="BMAV01005137">
    <property type="protein sequence ID" value="GFY45951.1"/>
    <property type="molecule type" value="Genomic_DNA"/>
</dbReference>
<reference evidence="1" key="1">
    <citation type="submission" date="2020-08" db="EMBL/GenBank/DDBJ databases">
        <title>Multicomponent nature underlies the extraordinary mechanical properties of spider dragline silk.</title>
        <authorList>
            <person name="Kono N."/>
            <person name="Nakamura H."/>
            <person name="Mori M."/>
            <person name="Yoshida Y."/>
            <person name="Ohtoshi R."/>
            <person name="Malay A.D."/>
            <person name="Moran D.A.P."/>
            <person name="Tomita M."/>
            <person name="Numata K."/>
            <person name="Arakawa K."/>
        </authorList>
    </citation>
    <scope>NUCLEOTIDE SEQUENCE</scope>
</reference>
<dbReference type="OrthoDB" id="10439391at2759"/>
<evidence type="ECO:0000313" key="1">
    <source>
        <dbReference type="EMBL" id="GFY45951.1"/>
    </source>
</evidence>
<evidence type="ECO:0000313" key="2">
    <source>
        <dbReference type="Proteomes" id="UP000886998"/>
    </source>
</evidence>
<accession>A0A8X6X4I4</accession>
<sequence length="100" mass="11241">MRTQNTYETLIPKHITESYKGEEQFVANSTCNLARNTTWKERNFPPKEQGAPSGGRLMSIVPHRNRNRGRVLPPHSHHLFPPGAAVLWSEAEKAQPSPGV</sequence>
<organism evidence="1 2">
    <name type="scientific">Trichonephila inaurata madagascariensis</name>
    <dbReference type="NCBI Taxonomy" id="2747483"/>
    <lineage>
        <taxon>Eukaryota</taxon>
        <taxon>Metazoa</taxon>
        <taxon>Ecdysozoa</taxon>
        <taxon>Arthropoda</taxon>
        <taxon>Chelicerata</taxon>
        <taxon>Arachnida</taxon>
        <taxon>Araneae</taxon>
        <taxon>Araneomorphae</taxon>
        <taxon>Entelegynae</taxon>
        <taxon>Araneoidea</taxon>
        <taxon>Nephilidae</taxon>
        <taxon>Trichonephila</taxon>
        <taxon>Trichonephila inaurata</taxon>
    </lineage>
</organism>